<dbReference type="Proteomes" id="UP000722485">
    <property type="component" value="Unassembled WGS sequence"/>
</dbReference>
<dbReference type="OrthoDB" id="3559235at2759"/>
<name>A0A9P5GZK6_9HYPO</name>
<comment type="caution">
    <text evidence="1">The sequence shown here is derived from an EMBL/GenBank/DDBJ whole genome shotgun (WGS) entry which is preliminary data.</text>
</comment>
<organism evidence="1 2">
    <name type="scientific">Cylindrodendrum hubeiense</name>
    <dbReference type="NCBI Taxonomy" id="595255"/>
    <lineage>
        <taxon>Eukaryota</taxon>
        <taxon>Fungi</taxon>
        <taxon>Dikarya</taxon>
        <taxon>Ascomycota</taxon>
        <taxon>Pezizomycotina</taxon>
        <taxon>Sordariomycetes</taxon>
        <taxon>Hypocreomycetidae</taxon>
        <taxon>Hypocreales</taxon>
        <taxon>Nectriaceae</taxon>
        <taxon>Cylindrodendrum</taxon>
    </lineage>
</organism>
<protein>
    <submittedName>
        <fullName evidence="1">Uncharacterized protein</fullName>
    </submittedName>
</protein>
<gene>
    <name evidence="1" type="ORF">G7Z17_g10403</name>
</gene>
<dbReference type="EMBL" id="JAANBB010000336">
    <property type="protein sequence ID" value="KAF7543864.1"/>
    <property type="molecule type" value="Genomic_DNA"/>
</dbReference>
<accession>A0A9P5GZK6</accession>
<keyword evidence="2" id="KW-1185">Reference proteome</keyword>
<sequence length="190" mass="21477">MEAMAAAVGIAQLLGQTIEVIQTIRRSLARVHQAGAVITNYQAQLDNLFQTLELIGDEKELHTSSIRDQLEFLHSICKDIRCSFEELRQFQGKSKPRQFINALVTNDEDKEMLQNLFDKLHRATTNLNTRILATNVGISSDMRGGLIATWPIIQRVDQNVQRILGQRIAIAERLEAQRARAEEGKYSFAS</sequence>
<reference evidence="1" key="1">
    <citation type="submission" date="2020-03" db="EMBL/GenBank/DDBJ databases">
        <title>Draft Genome Sequence of Cylindrodendrum hubeiense.</title>
        <authorList>
            <person name="Buettner E."/>
            <person name="Kellner H."/>
        </authorList>
    </citation>
    <scope>NUCLEOTIDE SEQUENCE</scope>
    <source>
        <strain evidence="1">IHI 201604</strain>
    </source>
</reference>
<dbReference type="AlphaFoldDB" id="A0A9P5GZK6"/>
<evidence type="ECO:0000313" key="2">
    <source>
        <dbReference type="Proteomes" id="UP000722485"/>
    </source>
</evidence>
<proteinExistence type="predicted"/>
<evidence type="ECO:0000313" key="1">
    <source>
        <dbReference type="EMBL" id="KAF7543864.1"/>
    </source>
</evidence>